<keyword evidence="1" id="KW-0472">Membrane</keyword>
<evidence type="ECO:0000313" key="2">
    <source>
        <dbReference type="EMBL" id="ARF12049.1"/>
    </source>
</evidence>
<feature type="transmembrane region" description="Helical" evidence="1">
    <location>
        <begin position="238"/>
        <end position="257"/>
    </location>
</feature>
<dbReference type="SMART" id="SM00248">
    <property type="entry name" value="ANK"/>
    <property type="match status" value="2"/>
</dbReference>
<dbReference type="InterPro" id="IPR002110">
    <property type="entry name" value="Ankyrin_rpt"/>
</dbReference>
<dbReference type="Pfam" id="PF13637">
    <property type="entry name" value="Ank_4"/>
    <property type="match status" value="1"/>
</dbReference>
<accession>A0A1V0SJX5</accession>
<reference evidence="2" key="1">
    <citation type="journal article" date="2017" name="Science">
        <title>Giant viruses with an expanded complement of translation system components.</title>
        <authorList>
            <person name="Schulz F."/>
            <person name="Yutin N."/>
            <person name="Ivanova N.N."/>
            <person name="Ortega D.R."/>
            <person name="Lee T.K."/>
            <person name="Vierheilig J."/>
            <person name="Daims H."/>
            <person name="Horn M."/>
            <person name="Wagner M."/>
            <person name="Jensen G.J."/>
            <person name="Kyrpides N.C."/>
            <person name="Koonin E.V."/>
            <person name="Woyke T."/>
        </authorList>
    </citation>
    <scope>NUCLEOTIDE SEQUENCE</scope>
    <source>
        <strain evidence="2">KNV1</strain>
    </source>
</reference>
<sequence length="259" mass="31096">MNHSLNQLDDCIFDYLALNADKPVSLAKIFNDIRSKTGHRCNELTDSNNHRQYFLSTCYSLDRHYTNIKKIYHNNRLYLLFQKDKKETNFDRSYYIDPLYDDNIWREDNNLINIVNYMCDNSMLDNFDNNYYSNLFAESDTLLHLLVRYNKYDELVNLLSHNNVDLNKKNAQGETPLDMAITTGNKKMIKLLINYWDEVPVKQLQRKPNIYKQNNQAIITTKPETNLTRYWKHLTNTVYFLGIWYIFLNLFYIYHFITA</sequence>
<dbReference type="SUPFAM" id="SSF48403">
    <property type="entry name" value="Ankyrin repeat"/>
    <property type="match status" value="1"/>
</dbReference>
<keyword evidence="1" id="KW-0812">Transmembrane</keyword>
<organism evidence="2">
    <name type="scientific">Klosneuvirus KNV1</name>
    <dbReference type="NCBI Taxonomy" id="1977640"/>
    <lineage>
        <taxon>Viruses</taxon>
        <taxon>Varidnaviria</taxon>
        <taxon>Bamfordvirae</taxon>
        <taxon>Nucleocytoviricota</taxon>
        <taxon>Megaviricetes</taxon>
        <taxon>Imitervirales</taxon>
        <taxon>Mimiviridae</taxon>
        <taxon>Klosneuvirinae</taxon>
        <taxon>Klosneuvirus</taxon>
    </lineage>
</organism>
<dbReference type="InterPro" id="IPR036770">
    <property type="entry name" value="Ankyrin_rpt-contain_sf"/>
</dbReference>
<dbReference type="PROSITE" id="PS50088">
    <property type="entry name" value="ANK_REPEAT"/>
    <property type="match status" value="2"/>
</dbReference>
<keyword evidence="1" id="KW-1133">Transmembrane helix</keyword>
<dbReference type="EMBL" id="KY684110">
    <property type="protein sequence ID" value="ARF12049.1"/>
    <property type="molecule type" value="Genomic_DNA"/>
</dbReference>
<proteinExistence type="predicted"/>
<dbReference type="PROSITE" id="PS50297">
    <property type="entry name" value="ANK_REP_REGION"/>
    <property type="match status" value="1"/>
</dbReference>
<gene>
    <name evidence="2" type="ORF">Klosneuvirus_3_184</name>
</gene>
<dbReference type="Gene3D" id="1.25.40.20">
    <property type="entry name" value="Ankyrin repeat-containing domain"/>
    <property type="match status" value="1"/>
</dbReference>
<evidence type="ECO:0000256" key="1">
    <source>
        <dbReference type="SAM" id="Phobius"/>
    </source>
</evidence>
<protein>
    <submittedName>
        <fullName evidence="2">Ankyrin repeat protein</fullName>
    </submittedName>
</protein>
<name>A0A1V0SJX5_9VIRU</name>